<dbReference type="STRING" id="642780.SAMN04488570_3111"/>
<protein>
    <submittedName>
        <fullName evidence="2">Uncharacterized conserved protein YndB, AHSA1/START domain</fullName>
    </submittedName>
</protein>
<dbReference type="InterPro" id="IPR019587">
    <property type="entry name" value="Polyketide_cyclase/dehydratase"/>
</dbReference>
<dbReference type="EMBL" id="LT629757">
    <property type="protein sequence ID" value="SDS94777.1"/>
    <property type="molecule type" value="Genomic_DNA"/>
</dbReference>
<feature type="compositionally biased region" description="Polar residues" evidence="1">
    <location>
        <begin position="1"/>
        <end position="11"/>
    </location>
</feature>
<dbReference type="RefSeq" id="WP_091731488.1">
    <property type="nucleotide sequence ID" value="NZ_LT629757.1"/>
</dbReference>
<dbReference type="SUPFAM" id="SSF55961">
    <property type="entry name" value="Bet v1-like"/>
    <property type="match status" value="1"/>
</dbReference>
<dbReference type="Pfam" id="PF10604">
    <property type="entry name" value="Polyketide_cyc2"/>
    <property type="match status" value="1"/>
</dbReference>
<sequence>MTSPSGRSTPGQSPSDQSPSPRVVSDSVVVAAPPSVVFDILADPRQHQRIDGSGSLRGSVTGPVRLVKGSRFGMDMKMFGLPYKIRNTVVELEADRRIAWRHFGGHRWRYVLEPVEGGTKVTESFDYSRYGRLPRLVVELAGFPERNRRGIAGTLTKLRQAAEHDAPTQGDTA</sequence>
<dbReference type="InterPro" id="IPR023393">
    <property type="entry name" value="START-like_dom_sf"/>
</dbReference>
<feature type="region of interest" description="Disordered" evidence="1">
    <location>
        <begin position="1"/>
        <end position="25"/>
    </location>
</feature>
<evidence type="ECO:0000313" key="2">
    <source>
        <dbReference type="EMBL" id="SDS94777.1"/>
    </source>
</evidence>
<feature type="compositionally biased region" description="Low complexity" evidence="1">
    <location>
        <begin position="12"/>
        <end position="25"/>
    </location>
</feature>
<accession>A0A1H1WC34</accession>
<name>A0A1H1WC34_9ACTN</name>
<proteinExistence type="predicted"/>
<keyword evidence="3" id="KW-1185">Reference proteome</keyword>
<evidence type="ECO:0000313" key="3">
    <source>
        <dbReference type="Proteomes" id="UP000198859"/>
    </source>
</evidence>
<evidence type="ECO:0000256" key="1">
    <source>
        <dbReference type="SAM" id="MobiDB-lite"/>
    </source>
</evidence>
<dbReference type="AlphaFoldDB" id="A0A1H1WC34"/>
<dbReference type="Gene3D" id="3.30.530.20">
    <property type="match status" value="1"/>
</dbReference>
<gene>
    <name evidence="2" type="ORF">SAMN04488570_3111</name>
</gene>
<dbReference type="OrthoDB" id="6624781at2"/>
<dbReference type="Proteomes" id="UP000198859">
    <property type="component" value="Chromosome I"/>
</dbReference>
<reference evidence="3" key="1">
    <citation type="submission" date="2016-10" db="EMBL/GenBank/DDBJ databases">
        <authorList>
            <person name="Varghese N."/>
            <person name="Submissions S."/>
        </authorList>
    </citation>
    <scope>NUCLEOTIDE SEQUENCE [LARGE SCALE GENOMIC DNA]</scope>
    <source>
        <strain evidence="3">DSM 22127</strain>
    </source>
</reference>
<organism evidence="2 3">
    <name type="scientific">Nocardioides scoriae</name>
    <dbReference type="NCBI Taxonomy" id="642780"/>
    <lineage>
        <taxon>Bacteria</taxon>
        <taxon>Bacillati</taxon>
        <taxon>Actinomycetota</taxon>
        <taxon>Actinomycetes</taxon>
        <taxon>Propionibacteriales</taxon>
        <taxon>Nocardioidaceae</taxon>
        <taxon>Nocardioides</taxon>
    </lineage>
</organism>